<organism evidence="1 2">
    <name type="scientific">Dreissena polymorpha</name>
    <name type="common">Zebra mussel</name>
    <name type="synonym">Mytilus polymorpha</name>
    <dbReference type="NCBI Taxonomy" id="45954"/>
    <lineage>
        <taxon>Eukaryota</taxon>
        <taxon>Metazoa</taxon>
        <taxon>Spiralia</taxon>
        <taxon>Lophotrochozoa</taxon>
        <taxon>Mollusca</taxon>
        <taxon>Bivalvia</taxon>
        <taxon>Autobranchia</taxon>
        <taxon>Heteroconchia</taxon>
        <taxon>Euheterodonta</taxon>
        <taxon>Imparidentia</taxon>
        <taxon>Neoheterodontei</taxon>
        <taxon>Myida</taxon>
        <taxon>Dreissenoidea</taxon>
        <taxon>Dreissenidae</taxon>
        <taxon>Dreissena</taxon>
    </lineage>
</organism>
<reference evidence="1" key="1">
    <citation type="journal article" date="2019" name="bioRxiv">
        <title>The Genome of the Zebra Mussel, Dreissena polymorpha: A Resource for Invasive Species Research.</title>
        <authorList>
            <person name="McCartney M.A."/>
            <person name="Auch B."/>
            <person name="Kono T."/>
            <person name="Mallez S."/>
            <person name="Zhang Y."/>
            <person name="Obille A."/>
            <person name="Becker A."/>
            <person name="Abrahante J.E."/>
            <person name="Garbe J."/>
            <person name="Badalamenti J.P."/>
            <person name="Herman A."/>
            <person name="Mangelson H."/>
            <person name="Liachko I."/>
            <person name="Sullivan S."/>
            <person name="Sone E.D."/>
            <person name="Koren S."/>
            <person name="Silverstein K.A.T."/>
            <person name="Beckman K.B."/>
            <person name="Gohl D.M."/>
        </authorList>
    </citation>
    <scope>NUCLEOTIDE SEQUENCE</scope>
    <source>
        <strain evidence="1">Duluth1</strain>
        <tissue evidence="1">Whole animal</tissue>
    </source>
</reference>
<accession>A0A9D4NBV8</accession>
<dbReference type="Proteomes" id="UP000828390">
    <property type="component" value="Unassembled WGS sequence"/>
</dbReference>
<comment type="caution">
    <text evidence="1">The sequence shown here is derived from an EMBL/GenBank/DDBJ whole genome shotgun (WGS) entry which is preliminary data.</text>
</comment>
<dbReference type="EMBL" id="JAIWYP010000001">
    <property type="protein sequence ID" value="KAH3892640.1"/>
    <property type="molecule type" value="Genomic_DNA"/>
</dbReference>
<keyword evidence="2" id="KW-1185">Reference proteome</keyword>
<name>A0A9D4NBV8_DREPO</name>
<proteinExistence type="predicted"/>
<sequence>MIPEDASRCSPGWFPGGANLDNGECAPEFAGGHQWFPKQQVDQGALSGRCFS</sequence>
<protein>
    <submittedName>
        <fullName evidence="1">Uncharacterized protein</fullName>
    </submittedName>
</protein>
<evidence type="ECO:0000313" key="2">
    <source>
        <dbReference type="Proteomes" id="UP000828390"/>
    </source>
</evidence>
<gene>
    <name evidence="1" type="ORF">DPMN_016763</name>
</gene>
<reference evidence="1" key="2">
    <citation type="submission" date="2020-11" db="EMBL/GenBank/DDBJ databases">
        <authorList>
            <person name="McCartney M.A."/>
            <person name="Auch B."/>
            <person name="Kono T."/>
            <person name="Mallez S."/>
            <person name="Becker A."/>
            <person name="Gohl D.M."/>
            <person name="Silverstein K.A.T."/>
            <person name="Koren S."/>
            <person name="Bechman K.B."/>
            <person name="Herman A."/>
            <person name="Abrahante J.E."/>
            <person name="Garbe J."/>
        </authorList>
    </citation>
    <scope>NUCLEOTIDE SEQUENCE</scope>
    <source>
        <strain evidence="1">Duluth1</strain>
        <tissue evidence="1">Whole animal</tissue>
    </source>
</reference>
<dbReference type="AlphaFoldDB" id="A0A9D4NBV8"/>
<evidence type="ECO:0000313" key="1">
    <source>
        <dbReference type="EMBL" id="KAH3892640.1"/>
    </source>
</evidence>